<sequence>MKPQVSVATFNSGSSTMQERQKRLAQLVEQLLKDGWTQTTLSEALGVDFTTVYRWLKGKTVPEADSRNFQRLAKVTGGDSESLQLYLDGEISLSTYCQGLEKQKLQGIKKRKTLSSEEIKREVLAQIYLLDPADIAEVISTSVAFLIKRA</sequence>
<dbReference type="RefSeq" id="WP_242044081.1">
    <property type="nucleotide sequence ID" value="NZ_CAWNJS010000002.1"/>
</dbReference>
<dbReference type="Gene3D" id="1.10.260.40">
    <property type="entry name" value="lambda repressor-like DNA-binding domains"/>
    <property type="match status" value="1"/>
</dbReference>
<dbReference type="EMBL" id="AP018249">
    <property type="protein sequence ID" value="BAZ02957.1"/>
    <property type="molecule type" value="Genomic_DNA"/>
</dbReference>
<dbReference type="SUPFAM" id="SSF47413">
    <property type="entry name" value="lambda repressor-like DNA-binding domains"/>
    <property type="match status" value="1"/>
</dbReference>
<evidence type="ECO:0000313" key="2">
    <source>
        <dbReference type="EMBL" id="BAZ02957.1"/>
    </source>
</evidence>
<dbReference type="PROSITE" id="PS50943">
    <property type="entry name" value="HTH_CROC1"/>
    <property type="match status" value="1"/>
</dbReference>
<reference evidence="2 3" key="1">
    <citation type="submission" date="2017-06" db="EMBL/GenBank/DDBJ databases">
        <title>Genome sequencing of cyanobaciteial culture collection at National Institute for Environmental Studies (NIES).</title>
        <authorList>
            <person name="Hirose Y."/>
            <person name="Shimura Y."/>
            <person name="Fujisawa T."/>
            <person name="Nakamura Y."/>
            <person name="Kawachi M."/>
        </authorList>
    </citation>
    <scope>NUCLEOTIDE SEQUENCE [LARGE SCALE GENOMIC DNA]</scope>
    <source>
        <strain evidence="2 3">NIES-37</strain>
        <plasmid evidence="3">Plasmid1 dna</plasmid>
    </source>
</reference>
<dbReference type="GO" id="GO:0003677">
    <property type="term" value="F:DNA binding"/>
    <property type="evidence" value="ECO:0007669"/>
    <property type="project" value="InterPro"/>
</dbReference>
<accession>A0A1Z4NB52</accession>
<dbReference type="InterPro" id="IPR010982">
    <property type="entry name" value="Lambda_DNA-bd_dom_sf"/>
</dbReference>
<dbReference type="KEGG" id="ttq:NIES37_69700"/>
<name>A0A1Z4NB52_9CYAN</name>
<dbReference type="InterPro" id="IPR001387">
    <property type="entry name" value="Cro/C1-type_HTH"/>
</dbReference>
<evidence type="ECO:0000313" key="3">
    <source>
        <dbReference type="Proteomes" id="UP000218785"/>
    </source>
</evidence>
<dbReference type="CDD" id="cd00093">
    <property type="entry name" value="HTH_XRE"/>
    <property type="match status" value="1"/>
</dbReference>
<evidence type="ECO:0000259" key="1">
    <source>
        <dbReference type="PROSITE" id="PS50943"/>
    </source>
</evidence>
<protein>
    <recommendedName>
        <fullName evidence="1">HTH cro/C1-type domain-containing protein</fullName>
    </recommendedName>
</protein>
<keyword evidence="3" id="KW-1185">Reference proteome</keyword>
<proteinExistence type="predicted"/>
<feature type="domain" description="HTH cro/C1-type" evidence="1">
    <location>
        <begin position="27"/>
        <end position="83"/>
    </location>
</feature>
<keyword evidence="2" id="KW-0614">Plasmid</keyword>
<dbReference type="AlphaFoldDB" id="A0A1Z4NB52"/>
<dbReference type="Pfam" id="PF01381">
    <property type="entry name" value="HTH_3"/>
    <property type="match status" value="1"/>
</dbReference>
<organism evidence="2 3">
    <name type="scientific">Tolypothrix tenuis PCC 7101</name>
    <dbReference type="NCBI Taxonomy" id="231146"/>
    <lineage>
        <taxon>Bacteria</taxon>
        <taxon>Bacillati</taxon>
        <taxon>Cyanobacteriota</taxon>
        <taxon>Cyanophyceae</taxon>
        <taxon>Nostocales</taxon>
        <taxon>Tolypothrichaceae</taxon>
        <taxon>Tolypothrix</taxon>
    </lineage>
</organism>
<dbReference type="SMART" id="SM00530">
    <property type="entry name" value="HTH_XRE"/>
    <property type="match status" value="1"/>
</dbReference>
<geneLocation type="plasmid" evidence="3">
    <name>Plasmid1 dna</name>
</geneLocation>
<dbReference type="Proteomes" id="UP000218785">
    <property type="component" value="Plasmid plasmid1"/>
</dbReference>
<gene>
    <name evidence="2" type="ORF">NIES37_69700</name>
</gene>